<dbReference type="EMBL" id="GL983894">
    <property type="protein sequence ID" value="EGR31287.1"/>
    <property type="molecule type" value="Genomic_DNA"/>
</dbReference>
<dbReference type="GeneID" id="14907423"/>
<evidence type="ECO:0000256" key="2">
    <source>
        <dbReference type="ARBA" id="ARBA00022803"/>
    </source>
</evidence>
<evidence type="ECO:0000313" key="5">
    <source>
        <dbReference type="Proteomes" id="UP000008983"/>
    </source>
</evidence>
<dbReference type="PROSITE" id="PS50005">
    <property type="entry name" value="TPR"/>
    <property type="match status" value="1"/>
</dbReference>
<dbReference type="InterPro" id="IPR044244">
    <property type="entry name" value="TTC27/Emw1"/>
</dbReference>
<keyword evidence="1" id="KW-0677">Repeat</keyword>
<dbReference type="SUPFAM" id="SSF48452">
    <property type="entry name" value="TPR-like"/>
    <property type="match status" value="1"/>
</dbReference>
<dbReference type="InterPro" id="IPR019734">
    <property type="entry name" value="TPR_rpt"/>
</dbReference>
<dbReference type="Proteomes" id="UP000008983">
    <property type="component" value="Unassembled WGS sequence"/>
</dbReference>
<sequence>MSSCEIFEKLGMFEECVECLQTAGHIDKAKNQLNNILNIKAFQKAVAINKYTPDPWFTMGCAYMKLNDLKNATNCFSTVVSIDEQQGESWANLSGCLMKQGKKLEAYSTLDQAVKYCERNWRIWQNLLYISLSNKKFYKYFECIERITGLGHKDVVDFEALSQAYKNVQKENIIVELKIFLKSIKGILETNLEKQIEFDI</sequence>
<dbReference type="AlphaFoldDB" id="G0QU20"/>
<evidence type="ECO:0000256" key="3">
    <source>
        <dbReference type="PROSITE-ProRule" id="PRU00339"/>
    </source>
</evidence>
<reference evidence="4 5" key="1">
    <citation type="submission" date="2011-07" db="EMBL/GenBank/DDBJ databases">
        <authorList>
            <person name="Coyne R."/>
            <person name="Brami D."/>
            <person name="Johnson J."/>
            <person name="Hostetler J."/>
            <person name="Hannick L."/>
            <person name="Clark T."/>
            <person name="Cassidy-Hanley D."/>
            <person name="Inman J."/>
        </authorList>
    </citation>
    <scope>NUCLEOTIDE SEQUENCE [LARGE SCALE GENOMIC DNA]</scope>
    <source>
        <strain evidence="4 5">G5</strain>
    </source>
</reference>
<dbReference type="Gene3D" id="1.25.40.10">
    <property type="entry name" value="Tetratricopeptide repeat domain"/>
    <property type="match status" value="1"/>
</dbReference>
<dbReference type="OrthoDB" id="287165at2759"/>
<proteinExistence type="predicted"/>
<dbReference type="Pfam" id="PF13181">
    <property type="entry name" value="TPR_8"/>
    <property type="match status" value="1"/>
</dbReference>
<dbReference type="InParanoid" id="G0QU20"/>
<dbReference type="eggNOG" id="KOG1128">
    <property type="taxonomic scope" value="Eukaryota"/>
</dbReference>
<dbReference type="SMART" id="SM00028">
    <property type="entry name" value="TPR"/>
    <property type="match status" value="2"/>
</dbReference>
<protein>
    <submittedName>
        <fullName evidence="4">Tetratricopeptide repeat protein</fullName>
    </submittedName>
</protein>
<keyword evidence="5" id="KW-1185">Reference proteome</keyword>
<dbReference type="InterPro" id="IPR011990">
    <property type="entry name" value="TPR-like_helical_dom_sf"/>
</dbReference>
<feature type="repeat" description="TPR" evidence="3">
    <location>
        <begin position="53"/>
        <end position="86"/>
    </location>
</feature>
<name>G0QU20_ICHMU</name>
<dbReference type="STRING" id="857967.G0QU20"/>
<keyword evidence="2 3" id="KW-0802">TPR repeat</keyword>
<accession>G0QU20</accession>
<dbReference type="PANTHER" id="PTHR16193">
    <property type="entry name" value="TETRATRICOPEPTIDE REPEAT PROTEIN 27"/>
    <property type="match status" value="1"/>
</dbReference>
<gene>
    <name evidence="4" type="ORF">IMG5_114160</name>
</gene>
<dbReference type="RefSeq" id="XP_004034773.1">
    <property type="nucleotide sequence ID" value="XM_004034725.1"/>
</dbReference>
<organism evidence="4 5">
    <name type="scientific">Ichthyophthirius multifiliis</name>
    <name type="common">White spot disease agent</name>
    <name type="synonym">Ich</name>
    <dbReference type="NCBI Taxonomy" id="5932"/>
    <lineage>
        <taxon>Eukaryota</taxon>
        <taxon>Sar</taxon>
        <taxon>Alveolata</taxon>
        <taxon>Ciliophora</taxon>
        <taxon>Intramacronucleata</taxon>
        <taxon>Oligohymenophorea</taxon>
        <taxon>Hymenostomatida</taxon>
        <taxon>Ophryoglenina</taxon>
        <taxon>Ichthyophthirius</taxon>
    </lineage>
</organism>
<dbReference type="PANTHER" id="PTHR16193:SF0">
    <property type="entry name" value="TETRATRICOPEPTIDE REPEAT PROTEIN 27"/>
    <property type="match status" value="1"/>
</dbReference>
<evidence type="ECO:0000313" key="4">
    <source>
        <dbReference type="EMBL" id="EGR31287.1"/>
    </source>
</evidence>
<evidence type="ECO:0000256" key="1">
    <source>
        <dbReference type="ARBA" id="ARBA00022737"/>
    </source>
</evidence>